<protein>
    <submittedName>
        <fullName evidence="1">F-box only protein 31</fullName>
    </submittedName>
</protein>
<comment type="caution">
    <text evidence="1">The sequence shown here is derived from an EMBL/GenBank/DDBJ whole genome shotgun (WGS) entry which is preliminary data.</text>
</comment>
<reference evidence="1 2" key="2">
    <citation type="submission" date="2019-04" db="EMBL/GenBank/DDBJ databases">
        <title>The genome sequence of big-headed turtle.</title>
        <authorList>
            <person name="Gong S."/>
        </authorList>
    </citation>
    <scope>NUCLEOTIDE SEQUENCE [LARGE SCALE GENOMIC DNA]</scope>
    <source>
        <strain evidence="1">DO16091913</strain>
        <tissue evidence="1">Muscle</tissue>
    </source>
</reference>
<dbReference type="AlphaFoldDB" id="A0A4D9EE02"/>
<evidence type="ECO:0000313" key="1">
    <source>
        <dbReference type="EMBL" id="TFK09611.1"/>
    </source>
</evidence>
<dbReference type="EMBL" id="QXTE01000051">
    <property type="protein sequence ID" value="TFK09611.1"/>
    <property type="molecule type" value="Genomic_DNA"/>
</dbReference>
<proteinExistence type="predicted"/>
<keyword evidence="2" id="KW-1185">Reference proteome</keyword>
<gene>
    <name evidence="1" type="ORF">DR999_PMT07419</name>
</gene>
<accession>A0A4D9EE02</accession>
<reference evidence="1 2" key="1">
    <citation type="submission" date="2019-04" db="EMBL/GenBank/DDBJ databases">
        <title>Draft genome of the big-headed turtle Platysternon megacephalum.</title>
        <authorList>
            <person name="Gong S."/>
        </authorList>
    </citation>
    <scope>NUCLEOTIDE SEQUENCE [LARGE SCALE GENOMIC DNA]</scope>
    <source>
        <strain evidence="1">DO16091913</strain>
        <tissue evidence="1">Muscle</tissue>
    </source>
</reference>
<sequence>MPVGWWAGSVLPRAHPRQSLYDPDVPLWLVAWYSIRTHSRVPSPCPRRDGQSLGSSPWAPICRPTWKPVGLFGAGDKAWIGIKLLCVGEAGNDSLTPPDCANFSLSVQMSVCWERRVHDRLIIGAWMQLT</sequence>
<evidence type="ECO:0000313" key="2">
    <source>
        <dbReference type="Proteomes" id="UP000297703"/>
    </source>
</evidence>
<organism evidence="1 2">
    <name type="scientific">Platysternon megacephalum</name>
    <name type="common">big-headed turtle</name>
    <dbReference type="NCBI Taxonomy" id="55544"/>
    <lineage>
        <taxon>Eukaryota</taxon>
        <taxon>Metazoa</taxon>
        <taxon>Chordata</taxon>
        <taxon>Craniata</taxon>
        <taxon>Vertebrata</taxon>
        <taxon>Euteleostomi</taxon>
        <taxon>Archelosauria</taxon>
        <taxon>Testudinata</taxon>
        <taxon>Testudines</taxon>
        <taxon>Cryptodira</taxon>
        <taxon>Durocryptodira</taxon>
        <taxon>Testudinoidea</taxon>
        <taxon>Platysternidae</taxon>
        <taxon>Platysternon</taxon>
    </lineage>
</organism>
<name>A0A4D9EE02_9SAUR</name>
<dbReference type="Proteomes" id="UP000297703">
    <property type="component" value="Unassembled WGS sequence"/>
</dbReference>